<accession>A0ABR2I6J8</accession>
<evidence type="ECO:0000256" key="6">
    <source>
        <dbReference type="ARBA" id="ARBA00036735"/>
    </source>
</evidence>
<sequence length="116" mass="12881">MPCLQVRVNIQLTEQQKKEAVLALSKIVSSGTGKPEAYVMVIVQDNVCMSFGGTTDPCVFMDLRSIGCIDRKSNKKYSAALSKYWADHFKVPADRCYISFQNAPGENWGYDGDTFG</sequence>
<comment type="subcellular location">
    <subcellularLocation>
        <location evidence="1">Secreted</location>
    </subcellularLocation>
</comment>
<evidence type="ECO:0000256" key="5">
    <source>
        <dbReference type="ARBA" id="ARBA00023235"/>
    </source>
</evidence>
<evidence type="ECO:0000256" key="1">
    <source>
        <dbReference type="ARBA" id="ARBA00004613"/>
    </source>
</evidence>
<protein>
    <recommendedName>
        <fullName evidence="12">L-dopachrome isomerase</fullName>
        <ecNumber evidence="9">5.3.2.1</ecNumber>
        <ecNumber evidence="8">5.3.3.12</ecNumber>
    </recommendedName>
    <alternativeName>
        <fullName evidence="10">L-dopachrome tautomerase</fullName>
    </alternativeName>
    <alternativeName>
        <fullName evidence="11">Phenylpyruvate tautomerase</fullName>
    </alternativeName>
</protein>
<keyword evidence="14" id="KW-1185">Reference proteome</keyword>
<gene>
    <name evidence="13" type="ORF">M9Y10_013130</name>
</gene>
<evidence type="ECO:0000256" key="7">
    <source>
        <dbReference type="ARBA" id="ARBA00036823"/>
    </source>
</evidence>
<comment type="caution">
    <text evidence="13">The sequence shown here is derived from an EMBL/GenBank/DDBJ whole genome shotgun (WGS) entry which is preliminary data.</text>
</comment>
<evidence type="ECO:0000256" key="9">
    <source>
        <dbReference type="ARBA" id="ARBA00039086"/>
    </source>
</evidence>
<dbReference type="PANTHER" id="PTHR11954">
    <property type="entry name" value="D-DOPACHROME DECARBOXYLASE"/>
    <property type="match status" value="1"/>
</dbReference>
<dbReference type="Gene3D" id="3.30.429.10">
    <property type="entry name" value="Macrophage Migration Inhibitory Factor"/>
    <property type="match status" value="1"/>
</dbReference>
<organism evidence="13 14">
    <name type="scientific">Tritrichomonas musculus</name>
    <dbReference type="NCBI Taxonomy" id="1915356"/>
    <lineage>
        <taxon>Eukaryota</taxon>
        <taxon>Metamonada</taxon>
        <taxon>Parabasalia</taxon>
        <taxon>Tritrichomonadida</taxon>
        <taxon>Tritrichomonadidae</taxon>
        <taxon>Tritrichomonas</taxon>
    </lineage>
</organism>
<keyword evidence="3" id="KW-0202">Cytokine</keyword>
<evidence type="ECO:0000256" key="11">
    <source>
        <dbReference type="ARBA" id="ARBA00041912"/>
    </source>
</evidence>
<comment type="catalytic activity">
    <reaction evidence="7">
        <text>L-dopachrome = 5,6-dihydroxyindole-2-carboxylate</text>
        <dbReference type="Rhea" id="RHEA:13041"/>
        <dbReference type="ChEBI" id="CHEBI:16875"/>
        <dbReference type="ChEBI" id="CHEBI:57509"/>
        <dbReference type="EC" id="5.3.3.12"/>
    </reaction>
</comment>
<dbReference type="InterPro" id="IPR014347">
    <property type="entry name" value="Tautomerase/MIF_sf"/>
</dbReference>
<comment type="similarity">
    <text evidence="2">Belongs to the MIF family.</text>
</comment>
<dbReference type="EC" id="5.3.2.1" evidence="9"/>
<evidence type="ECO:0000313" key="14">
    <source>
        <dbReference type="Proteomes" id="UP001470230"/>
    </source>
</evidence>
<dbReference type="SUPFAM" id="SSF55331">
    <property type="entry name" value="Tautomerase/MIF"/>
    <property type="match status" value="1"/>
</dbReference>
<evidence type="ECO:0000256" key="2">
    <source>
        <dbReference type="ARBA" id="ARBA00005851"/>
    </source>
</evidence>
<evidence type="ECO:0000313" key="13">
    <source>
        <dbReference type="EMBL" id="KAK8858030.1"/>
    </source>
</evidence>
<evidence type="ECO:0000256" key="12">
    <source>
        <dbReference type="ARBA" id="ARBA00042730"/>
    </source>
</evidence>
<dbReference type="EC" id="5.3.3.12" evidence="8"/>
<comment type="catalytic activity">
    <reaction evidence="6">
        <text>3-phenylpyruvate = enol-phenylpyruvate</text>
        <dbReference type="Rhea" id="RHEA:17097"/>
        <dbReference type="ChEBI" id="CHEBI:16815"/>
        <dbReference type="ChEBI" id="CHEBI:18005"/>
        <dbReference type="EC" id="5.3.2.1"/>
    </reaction>
</comment>
<dbReference type="PANTHER" id="PTHR11954:SF6">
    <property type="entry name" value="MACROPHAGE MIGRATION INHIBITORY FACTOR"/>
    <property type="match status" value="1"/>
</dbReference>
<dbReference type="InterPro" id="IPR001398">
    <property type="entry name" value="Macrophage_inhib_fac"/>
</dbReference>
<keyword evidence="4" id="KW-0964">Secreted</keyword>
<dbReference type="EMBL" id="JAPFFF010000019">
    <property type="protein sequence ID" value="KAK8858030.1"/>
    <property type="molecule type" value="Genomic_DNA"/>
</dbReference>
<evidence type="ECO:0000256" key="3">
    <source>
        <dbReference type="ARBA" id="ARBA00022514"/>
    </source>
</evidence>
<evidence type="ECO:0000256" key="4">
    <source>
        <dbReference type="ARBA" id="ARBA00022525"/>
    </source>
</evidence>
<keyword evidence="5" id="KW-0413">Isomerase</keyword>
<proteinExistence type="inferred from homology"/>
<dbReference type="Pfam" id="PF01187">
    <property type="entry name" value="MIF"/>
    <property type="match status" value="1"/>
</dbReference>
<evidence type="ECO:0000256" key="8">
    <source>
        <dbReference type="ARBA" id="ARBA00038932"/>
    </source>
</evidence>
<evidence type="ECO:0000256" key="10">
    <source>
        <dbReference type="ARBA" id="ARBA00041631"/>
    </source>
</evidence>
<dbReference type="Proteomes" id="UP001470230">
    <property type="component" value="Unassembled WGS sequence"/>
</dbReference>
<name>A0ABR2I6J8_9EUKA</name>
<reference evidence="13 14" key="1">
    <citation type="submission" date="2024-04" db="EMBL/GenBank/DDBJ databases">
        <title>Tritrichomonas musculus Genome.</title>
        <authorList>
            <person name="Alves-Ferreira E."/>
            <person name="Grigg M."/>
            <person name="Lorenzi H."/>
            <person name="Galac M."/>
        </authorList>
    </citation>
    <scope>NUCLEOTIDE SEQUENCE [LARGE SCALE GENOMIC DNA]</scope>
    <source>
        <strain evidence="13 14">EAF2021</strain>
    </source>
</reference>